<dbReference type="AlphaFoldDB" id="X0BAS3"/>
<feature type="transmembrane region" description="Helical" evidence="2">
    <location>
        <begin position="40"/>
        <end position="61"/>
    </location>
</feature>
<evidence type="ECO:0000313" key="3">
    <source>
        <dbReference type="EMBL" id="EXK75923.1"/>
    </source>
</evidence>
<keyword evidence="2" id="KW-0812">Transmembrane</keyword>
<sequence>MSWTTLAETGTPNKDHLTRGEGSRQPGGAQVDQGIGVSSFIAALSSGFAIFMLQLLLFLLLRNKLGRIL</sequence>
<keyword evidence="2" id="KW-0472">Membrane</keyword>
<feature type="compositionally biased region" description="Basic and acidic residues" evidence="1">
    <location>
        <begin position="13"/>
        <end position="22"/>
    </location>
</feature>
<gene>
    <name evidence="3" type="ORF">FOQG_19315</name>
</gene>
<dbReference type="EMBL" id="KI979708">
    <property type="protein sequence ID" value="EXK75923.1"/>
    <property type="molecule type" value="Genomic_DNA"/>
</dbReference>
<evidence type="ECO:0000256" key="2">
    <source>
        <dbReference type="SAM" id="Phobius"/>
    </source>
</evidence>
<organism evidence="3 4">
    <name type="scientific">Fusarium oxysporum f. sp. raphani 54005</name>
    <dbReference type="NCBI Taxonomy" id="1089458"/>
    <lineage>
        <taxon>Eukaryota</taxon>
        <taxon>Fungi</taxon>
        <taxon>Dikarya</taxon>
        <taxon>Ascomycota</taxon>
        <taxon>Pezizomycotina</taxon>
        <taxon>Sordariomycetes</taxon>
        <taxon>Hypocreomycetidae</taxon>
        <taxon>Hypocreales</taxon>
        <taxon>Nectriaceae</taxon>
        <taxon>Fusarium</taxon>
        <taxon>Fusarium oxysporum species complex</taxon>
    </lineage>
</organism>
<reference evidence="3 4" key="1">
    <citation type="submission" date="2011-11" db="EMBL/GenBank/DDBJ databases">
        <title>The Genome Sequence of Fusarium oxysporum PHW815.</title>
        <authorList>
            <consortium name="The Broad Institute Genome Sequencing Platform"/>
            <person name="Ma L.-J."/>
            <person name="Gale L.R."/>
            <person name="Schwartz D.C."/>
            <person name="Zhou S."/>
            <person name="Corby-Kistler H."/>
            <person name="Young S.K."/>
            <person name="Zeng Q."/>
            <person name="Gargeya S."/>
            <person name="Fitzgerald M."/>
            <person name="Haas B."/>
            <person name="Abouelleil A."/>
            <person name="Alvarado L."/>
            <person name="Arachchi H.M."/>
            <person name="Berlin A."/>
            <person name="Brown A."/>
            <person name="Chapman S.B."/>
            <person name="Chen Z."/>
            <person name="Dunbar C."/>
            <person name="Freedman E."/>
            <person name="Gearin G."/>
            <person name="Goldberg J."/>
            <person name="Griggs A."/>
            <person name="Gujja S."/>
            <person name="Heiman D."/>
            <person name="Howarth C."/>
            <person name="Larson L."/>
            <person name="Lui A."/>
            <person name="MacDonald P.J.P."/>
            <person name="Montmayeur A."/>
            <person name="Murphy C."/>
            <person name="Neiman D."/>
            <person name="Pearson M."/>
            <person name="Priest M."/>
            <person name="Roberts A."/>
            <person name="Saif S."/>
            <person name="Shea T."/>
            <person name="Shenoy N."/>
            <person name="Sisk P."/>
            <person name="Stolte C."/>
            <person name="Sykes S."/>
            <person name="Wortman J."/>
            <person name="Nusbaum C."/>
            <person name="Birren B."/>
        </authorList>
    </citation>
    <scope>NUCLEOTIDE SEQUENCE [LARGE SCALE GENOMIC DNA]</scope>
    <source>
        <strain evidence="3 4">54005</strain>
    </source>
</reference>
<evidence type="ECO:0000256" key="1">
    <source>
        <dbReference type="SAM" id="MobiDB-lite"/>
    </source>
</evidence>
<keyword evidence="4" id="KW-1185">Reference proteome</keyword>
<dbReference type="HOGENOM" id="CLU_2776044_0_0_1"/>
<feature type="region of interest" description="Disordered" evidence="1">
    <location>
        <begin position="1"/>
        <end position="30"/>
    </location>
</feature>
<proteinExistence type="predicted"/>
<accession>X0BAS3</accession>
<evidence type="ECO:0000313" key="4">
    <source>
        <dbReference type="Proteomes" id="UP000030663"/>
    </source>
</evidence>
<protein>
    <submittedName>
        <fullName evidence="3">Uncharacterized protein</fullName>
    </submittedName>
</protein>
<keyword evidence="2" id="KW-1133">Transmembrane helix</keyword>
<name>X0BAS3_FUSOX</name>
<feature type="compositionally biased region" description="Polar residues" evidence="1">
    <location>
        <begin position="1"/>
        <end position="12"/>
    </location>
</feature>
<dbReference type="Proteomes" id="UP000030663">
    <property type="component" value="Unassembled WGS sequence"/>
</dbReference>